<dbReference type="AlphaFoldDB" id="A0A3N4KS07"/>
<evidence type="ECO:0000313" key="3">
    <source>
        <dbReference type="EMBL" id="RPB13286.1"/>
    </source>
</evidence>
<dbReference type="InterPro" id="IPR045341">
    <property type="entry name" value="DUF6532"/>
</dbReference>
<feature type="compositionally biased region" description="Basic residues" evidence="1">
    <location>
        <begin position="234"/>
        <end position="245"/>
    </location>
</feature>
<gene>
    <name evidence="3" type="ORF">P167DRAFT_544950</name>
</gene>
<evidence type="ECO:0000313" key="4">
    <source>
        <dbReference type="Proteomes" id="UP000277580"/>
    </source>
</evidence>
<name>A0A3N4KS07_9PEZI</name>
<feature type="domain" description="DUF6532" evidence="2">
    <location>
        <begin position="2"/>
        <end position="126"/>
    </location>
</feature>
<dbReference type="EMBL" id="ML119124">
    <property type="protein sequence ID" value="RPB13286.1"/>
    <property type="molecule type" value="Genomic_DNA"/>
</dbReference>
<accession>A0A3N4KS07</accession>
<evidence type="ECO:0000259" key="2">
    <source>
        <dbReference type="Pfam" id="PF20149"/>
    </source>
</evidence>
<feature type="compositionally biased region" description="Acidic residues" evidence="1">
    <location>
        <begin position="189"/>
        <end position="210"/>
    </location>
</feature>
<organism evidence="3 4">
    <name type="scientific">Morchella conica CCBAS932</name>
    <dbReference type="NCBI Taxonomy" id="1392247"/>
    <lineage>
        <taxon>Eukaryota</taxon>
        <taxon>Fungi</taxon>
        <taxon>Dikarya</taxon>
        <taxon>Ascomycota</taxon>
        <taxon>Pezizomycotina</taxon>
        <taxon>Pezizomycetes</taxon>
        <taxon>Pezizales</taxon>
        <taxon>Morchellaceae</taxon>
        <taxon>Morchella</taxon>
    </lineage>
</organism>
<proteinExistence type="predicted"/>
<dbReference type="Pfam" id="PF20149">
    <property type="entry name" value="DUF6532"/>
    <property type="match status" value="1"/>
</dbReference>
<evidence type="ECO:0000256" key="1">
    <source>
        <dbReference type="SAM" id="MobiDB-lite"/>
    </source>
</evidence>
<protein>
    <recommendedName>
        <fullName evidence="2">DUF6532 domain-containing protein</fullName>
    </recommendedName>
</protein>
<dbReference type="Proteomes" id="UP000277580">
    <property type="component" value="Unassembled WGS sequence"/>
</dbReference>
<feature type="region of interest" description="Disordered" evidence="1">
    <location>
        <begin position="188"/>
        <end position="245"/>
    </location>
</feature>
<keyword evidence="4" id="KW-1185">Reference proteome</keyword>
<dbReference type="OrthoDB" id="5460686at2759"/>
<reference evidence="3 4" key="1">
    <citation type="journal article" date="2018" name="Nat. Ecol. Evol.">
        <title>Pezizomycetes genomes reveal the molecular basis of ectomycorrhizal truffle lifestyle.</title>
        <authorList>
            <person name="Murat C."/>
            <person name="Payen T."/>
            <person name="Noel B."/>
            <person name="Kuo A."/>
            <person name="Morin E."/>
            <person name="Chen J."/>
            <person name="Kohler A."/>
            <person name="Krizsan K."/>
            <person name="Balestrini R."/>
            <person name="Da Silva C."/>
            <person name="Montanini B."/>
            <person name="Hainaut M."/>
            <person name="Levati E."/>
            <person name="Barry K.W."/>
            <person name="Belfiori B."/>
            <person name="Cichocki N."/>
            <person name="Clum A."/>
            <person name="Dockter R.B."/>
            <person name="Fauchery L."/>
            <person name="Guy J."/>
            <person name="Iotti M."/>
            <person name="Le Tacon F."/>
            <person name="Lindquist E.A."/>
            <person name="Lipzen A."/>
            <person name="Malagnac F."/>
            <person name="Mello A."/>
            <person name="Molinier V."/>
            <person name="Miyauchi S."/>
            <person name="Poulain J."/>
            <person name="Riccioni C."/>
            <person name="Rubini A."/>
            <person name="Sitrit Y."/>
            <person name="Splivallo R."/>
            <person name="Traeger S."/>
            <person name="Wang M."/>
            <person name="Zifcakova L."/>
            <person name="Wipf D."/>
            <person name="Zambonelli A."/>
            <person name="Paolocci F."/>
            <person name="Nowrousian M."/>
            <person name="Ottonello S."/>
            <person name="Baldrian P."/>
            <person name="Spatafora J.W."/>
            <person name="Henrissat B."/>
            <person name="Nagy L.G."/>
            <person name="Aury J.M."/>
            <person name="Wincker P."/>
            <person name="Grigoriev I.V."/>
            <person name="Bonfante P."/>
            <person name="Martin F.M."/>
        </authorList>
    </citation>
    <scope>NUCLEOTIDE SEQUENCE [LARGE SCALE GENOMIC DNA]</scope>
    <source>
        <strain evidence="3 4">CCBAS932</strain>
    </source>
</reference>
<sequence length="245" mass="27399">MEKAKGVIASYYGLAGMTGELAKARVDYLLTDDLFNCHPDHYDPAQWHFAAPQIPRFMVYAYYKTNREIAVNYPECESCINPSFICLVSTILYQALSVHVIGGSNWKNGVFNKDYCGVIFETHIHTRRKSFPDEEISNLVLDGIRHEVLKQIKRTQCCSITAAESRGAIIDPGVGSFLAGLRAKLSTETNDDSEFDEPDNQPFDDDYGEDGSERPPVSMPEGVGEKGQGEVGVRRRGRPRKNKGR</sequence>
<dbReference type="InParanoid" id="A0A3N4KS07"/>